<dbReference type="EMBL" id="JAQQWL010000015">
    <property type="protein sequence ID" value="KAK8040879.1"/>
    <property type="molecule type" value="Genomic_DNA"/>
</dbReference>
<feature type="region of interest" description="Disordered" evidence="1">
    <location>
        <begin position="180"/>
        <end position="203"/>
    </location>
</feature>
<evidence type="ECO:0000256" key="1">
    <source>
        <dbReference type="SAM" id="MobiDB-lite"/>
    </source>
</evidence>
<dbReference type="GeneID" id="92098358"/>
<accession>A0ABR1T4R4</accession>
<sequence length="203" mass="23248">MAPDEYAKCLDVYRALPKEFKTPISEPTFSTLFVLGINSYTQRHLDKTDVKFGFASLVGLGSYTEGDLCFPQLALKLEYQPGDCVIFRGRELEHFVHDWDGYRIFLLFTKHQPVRNYAFRKIGLLPSKPNEPRNEGGHTAVHDENAEGEKTAEANWEEELDPDDEYYYSPCWKDPVTPEFEEVTEREWQGPALLPSTSSSADT</sequence>
<keyword evidence="3" id="KW-1185">Reference proteome</keyword>
<proteinExistence type="predicted"/>
<name>A0ABR1T4R4_9PEZI</name>
<organism evidence="2 3">
    <name type="scientific">Apiospora phragmitis</name>
    <dbReference type="NCBI Taxonomy" id="2905665"/>
    <lineage>
        <taxon>Eukaryota</taxon>
        <taxon>Fungi</taxon>
        <taxon>Dikarya</taxon>
        <taxon>Ascomycota</taxon>
        <taxon>Pezizomycotina</taxon>
        <taxon>Sordariomycetes</taxon>
        <taxon>Xylariomycetidae</taxon>
        <taxon>Amphisphaeriales</taxon>
        <taxon>Apiosporaceae</taxon>
        <taxon>Apiospora</taxon>
    </lineage>
</organism>
<evidence type="ECO:0000313" key="3">
    <source>
        <dbReference type="Proteomes" id="UP001480595"/>
    </source>
</evidence>
<dbReference type="RefSeq" id="XP_066708424.1">
    <property type="nucleotide sequence ID" value="XM_066865295.1"/>
</dbReference>
<dbReference type="Proteomes" id="UP001480595">
    <property type="component" value="Unassembled WGS sequence"/>
</dbReference>
<feature type="region of interest" description="Disordered" evidence="1">
    <location>
        <begin position="128"/>
        <end position="162"/>
    </location>
</feature>
<dbReference type="Gene3D" id="3.60.130.30">
    <property type="match status" value="1"/>
</dbReference>
<comment type="caution">
    <text evidence="2">The sequence shown here is derived from an EMBL/GenBank/DDBJ whole genome shotgun (WGS) entry which is preliminary data.</text>
</comment>
<gene>
    <name evidence="2" type="ORF">PG994_013886</name>
</gene>
<protein>
    <submittedName>
        <fullName evidence="2">Uncharacterized protein</fullName>
    </submittedName>
</protein>
<feature type="compositionally biased region" description="Basic and acidic residues" evidence="1">
    <location>
        <begin position="130"/>
        <end position="152"/>
    </location>
</feature>
<reference evidence="2 3" key="1">
    <citation type="submission" date="2023-01" db="EMBL/GenBank/DDBJ databases">
        <title>Analysis of 21 Apiospora genomes using comparative genomics revels a genus with tremendous synthesis potential of carbohydrate active enzymes and secondary metabolites.</title>
        <authorList>
            <person name="Sorensen T."/>
        </authorList>
    </citation>
    <scope>NUCLEOTIDE SEQUENCE [LARGE SCALE GENOMIC DNA]</scope>
    <source>
        <strain evidence="2 3">CBS 135458</strain>
    </source>
</reference>
<evidence type="ECO:0000313" key="2">
    <source>
        <dbReference type="EMBL" id="KAK8040879.1"/>
    </source>
</evidence>